<keyword evidence="2" id="KW-1185">Reference proteome</keyword>
<proteinExistence type="predicted"/>
<gene>
    <name evidence="1" type="ORF">AFUS01_LOCUS11359</name>
</gene>
<organism evidence="1 2">
    <name type="scientific">Allacma fusca</name>
    <dbReference type="NCBI Taxonomy" id="39272"/>
    <lineage>
        <taxon>Eukaryota</taxon>
        <taxon>Metazoa</taxon>
        <taxon>Ecdysozoa</taxon>
        <taxon>Arthropoda</taxon>
        <taxon>Hexapoda</taxon>
        <taxon>Collembola</taxon>
        <taxon>Symphypleona</taxon>
        <taxon>Sminthuridae</taxon>
        <taxon>Allacma</taxon>
    </lineage>
</organism>
<sequence>MFFPPPSNGTVDARASSYQLAAKDGKYS</sequence>
<dbReference type="AlphaFoldDB" id="A0A8J2JLE3"/>
<reference evidence="1" key="1">
    <citation type="submission" date="2021-06" db="EMBL/GenBank/DDBJ databases">
        <authorList>
            <person name="Hodson N. C."/>
            <person name="Mongue J. A."/>
            <person name="Jaron S. K."/>
        </authorList>
    </citation>
    <scope>NUCLEOTIDE SEQUENCE</scope>
</reference>
<evidence type="ECO:0000313" key="2">
    <source>
        <dbReference type="Proteomes" id="UP000708208"/>
    </source>
</evidence>
<feature type="non-terminal residue" evidence="1">
    <location>
        <position position="1"/>
    </location>
</feature>
<accession>A0A8J2JLE3</accession>
<comment type="caution">
    <text evidence="1">The sequence shown here is derived from an EMBL/GenBank/DDBJ whole genome shotgun (WGS) entry which is preliminary data.</text>
</comment>
<name>A0A8J2JLE3_9HEXA</name>
<dbReference type="Proteomes" id="UP000708208">
    <property type="component" value="Unassembled WGS sequence"/>
</dbReference>
<evidence type="ECO:0000313" key="1">
    <source>
        <dbReference type="EMBL" id="CAG7722200.1"/>
    </source>
</evidence>
<protein>
    <submittedName>
        <fullName evidence="1">Uncharacterized protein</fullName>
    </submittedName>
</protein>
<dbReference type="EMBL" id="CAJVCH010087171">
    <property type="protein sequence ID" value="CAG7722200.1"/>
    <property type="molecule type" value="Genomic_DNA"/>
</dbReference>